<sequence>MQSLASLMSLKQSDIGNLDDFNDSDEDEDKRLSTTVKMATAVKVAVSVPQRPCGGLVDYEQMETSGSAEDVVTPHMLPITVLPGLAKPPIPLFSAQSYLLPDGTQTATLTVARGKSWRTHSFPSFWPSPTLDSTPSDFGSSSYDSMNLSPAWPSKMYCASLNAQGFALRTPTSMPSAKETASWQKEWRSPNLKPTLCPALPTSEHINPVQDLQPMCHQASAATFPPAQTPSPMHAPLPALSSSHVKSPPPVYLQKIKTVSVTPNSTTSSIDTASPKILNADSACTSLSQTLLSASISPLPASFTFSSIASAMPSSSSSAFLDAPLCSSPDVGPVVHPPVVSESEKHRQLSVLTEEEYPNTVCSGKDDADTNLQNHEPNHGKIRANQRPNISTEKLQPVFGLEVVRPAKGTKSMSNSPWPTSGFGDDTAKNHMGDLFFDKVLIKQEVSIFPSVNKKKNTEEEAMKSVALVARCFEDVSSVPPVPSMMYLLPACPKTALVPGMASIAFPERMANWSWVKSEKIQKMCIKKNKPREPMDVEWAFYNTNTTKNMMLLHLACPRTANIPGFPSLLYHMEQSGLWTCPKVSLDPSSSLRYPIMWSDKGCSKENVVLWERHFGKSKEQSLLISSMKGDLETAENMAALTVSCSAASKLSGFPCVPKPSTASMFRILPCCPKVSYISGFQSAKFYNSTQNIADMSPSNNKIIAHKNQSYLRVLLSQEVIDQLRDMENIKPFCLKTTTCHSIYQCPVRFKFTQDKSAKNSTALLIPSCSRQARIPGFPCAPWLTSETQIMSGIQSACPLKSKASGIPSLHLSKIDKALGNIFSANDKVILVRKCLIEKPIYPPEELRIACFKGMHYVLPNCAPKAGCPSAQKDPLMVYLSYSCPTVSIVAGMLSGNISKEESQWFVKATQLGDKHLKGKMYHHIHSVSPQFKEIKDEVIKRDMLAIGPSCATSAKLPGFPSAPELNKSISTSMISTIAHCPCSTKISGIQSVNLGKETVDSSAAWPLGEIISPLYKIISKDESKMEGASSFNMDQLHFHIATLPSCARESIVPGFPPTYSSLHSAQVVGYKQETLLGLIDVKTDLPNPNKADQEKTNENMVSSICEEGQKGLLEKRCCRMWHSVPVMPLLLTVEERFKCISAQIPPSSTCKENYRDTLAENDEVDKGLLQTSNKSSNHLIYELQKEENTTDSLVLYTVKYQTGVQQGCIPNMTDLLPTCPMFSEIFGCPVTCLSSQYETIKWPIDVNVIWEKTQKHKSTKNVLLMPYLEKSLSGLPILYSCQNKSRIPGFASAKRTTYLGTHSRIKLCPSCPEMSIVIGTPSQFIVPEDMYHGEWHSIKTSFLEEYTIPKLILNTEITVVLSEVPAMIVAMVPSCPNVTLIYGFPSALNSKEICIQPCEESSQDFFLSTNPKESAIAEMKSNKGENKTPHETLNLQSQRAAQMLDSTPVVQIDASMLEILPSCPLFSRICGCPSLRDLPGNEWIVEKSVISCGLLKKIPAGILDTGKNVSHSKCIAMTPTCPQASSIPGFPSRPHPIEEMEPRMQNIYPSYPMISYIAGCQSIQTPNTSKWPIRTAMMCSNQSKLPVVVDMDTRYTKNIYGMFAFASTCPSVVCAPGFPSLPKPIMLCILPTCPEKSKIIGFSSKEESEYLDRSIDKKTLYSIPLKNKSVAFVERLDWINDLSKITFPLAPTCPLQTRIPGFPYAPEHNGKIPPKMTNLHQCVPKMSKIIGFSSSERINTRLWPNGEKSLLEKPLKTKPELHFQFSVDLPFKQIDRCILQKMFSLVPICPREACIQGFPSLPHVKLDGFYLNKEPDIVILLHSCPRLSFKVGIPSVSSVSIEESQVSMWSSLKIMWFKALKERPVLSFGNTNQYGENLQTMVLLAPICPDKAQSYGFSCSERPKKEHTVTSILPPPPEAPLPATDEILFNNMITERQYGPVKAALGVEAVLDVPDSTISLTSLLGSPNQHIESEGKFTQQIESETDQMRGIKETDKTLKTECFNEVPLFK</sequence>
<comment type="caution">
    <text evidence="2">The sequence shown here is derived from an EMBL/GenBank/DDBJ whole genome shotgun (WGS) entry which is preliminary data.</text>
</comment>
<keyword evidence="3" id="KW-1185">Reference proteome</keyword>
<feature type="non-terminal residue" evidence="2">
    <location>
        <position position="2011"/>
    </location>
</feature>
<proteinExistence type="predicted"/>
<gene>
    <name evidence="2" type="ORF">IRJ41_001007</name>
</gene>
<reference evidence="2" key="1">
    <citation type="submission" date="2021-02" db="EMBL/GenBank/DDBJ databases">
        <title>Comparative genomics reveals that relaxation of natural selection precedes convergent phenotypic evolution of cavefish.</title>
        <authorList>
            <person name="Peng Z."/>
        </authorList>
    </citation>
    <scope>NUCLEOTIDE SEQUENCE</scope>
    <source>
        <tissue evidence="2">Muscle</tissue>
    </source>
</reference>
<name>A0A9W7T6R2_TRIRA</name>
<organism evidence="2 3">
    <name type="scientific">Triplophysa rosa</name>
    <name type="common">Cave loach</name>
    <dbReference type="NCBI Taxonomy" id="992332"/>
    <lineage>
        <taxon>Eukaryota</taxon>
        <taxon>Metazoa</taxon>
        <taxon>Chordata</taxon>
        <taxon>Craniata</taxon>
        <taxon>Vertebrata</taxon>
        <taxon>Euteleostomi</taxon>
        <taxon>Actinopterygii</taxon>
        <taxon>Neopterygii</taxon>
        <taxon>Teleostei</taxon>
        <taxon>Ostariophysi</taxon>
        <taxon>Cypriniformes</taxon>
        <taxon>Nemacheilidae</taxon>
        <taxon>Triplophysa</taxon>
    </lineage>
</organism>
<evidence type="ECO:0000313" key="2">
    <source>
        <dbReference type="EMBL" id="KAI7790719.1"/>
    </source>
</evidence>
<dbReference type="Proteomes" id="UP001059041">
    <property type="component" value="Unassembled WGS sequence"/>
</dbReference>
<evidence type="ECO:0000256" key="1">
    <source>
        <dbReference type="SAM" id="MobiDB-lite"/>
    </source>
</evidence>
<accession>A0A9W7T6R2</accession>
<feature type="region of interest" description="Disordered" evidence="1">
    <location>
        <begin position="364"/>
        <end position="384"/>
    </location>
</feature>
<protein>
    <submittedName>
        <fullName evidence="2">Uncharacterized protein</fullName>
    </submittedName>
</protein>
<dbReference type="EMBL" id="JAFHDT010000028">
    <property type="protein sequence ID" value="KAI7790719.1"/>
    <property type="molecule type" value="Genomic_DNA"/>
</dbReference>
<evidence type="ECO:0000313" key="3">
    <source>
        <dbReference type="Proteomes" id="UP001059041"/>
    </source>
</evidence>